<evidence type="ECO:0000313" key="1">
    <source>
        <dbReference type="EMBL" id="ACZ09365.1"/>
    </source>
</evidence>
<name>D1ALM2_SEBTE</name>
<dbReference type="AlphaFoldDB" id="D1ALM2"/>
<dbReference type="KEGG" id="str:Sterm_2512"/>
<dbReference type="GO" id="GO:0005198">
    <property type="term" value="F:structural molecule activity"/>
    <property type="evidence" value="ECO:0007669"/>
    <property type="project" value="InterPro"/>
</dbReference>
<dbReference type="eggNOG" id="COG5511">
    <property type="taxonomic scope" value="Bacteria"/>
</dbReference>
<gene>
    <name evidence="1" type="ordered locus">Sterm_2512</name>
</gene>
<dbReference type="Pfam" id="PF05136">
    <property type="entry name" value="Phage_portal_2"/>
    <property type="match status" value="1"/>
</dbReference>
<dbReference type="GO" id="GO:0019068">
    <property type="term" value="P:virion assembly"/>
    <property type="evidence" value="ECO:0007669"/>
    <property type="project" value="InterPro"/>
</dbReference>
<accession>D1ALM2</accession>
<evidence type="ECO:0000313" key="2">
    <source>
        <dbReference type="Proteomes" id="UP000000845"/>
    </source>
</evidence>
<protein>
    <submittedName>
        <fullName evidence="1">Lambda family phage portal protein</fullName>
    </submittedName>
</protein>
<dbReference type="RefSeq" id="WP_012861959.1">
    <property type="nucleotide sequence ID" value="NC_013517.1"/>
</dbReference>
<reference evidence="2" key="1">
    <citation type="submission" date="2009-09" db="EMBL/GenBank/DDBJ databases">
        <title>The complete chromosome of Sebaldella termitidis ATCC 33386.</title>
        <authorList>
            <consortium name="US DOE Joint Genome Institute (JGI-PGF)"/>
            <person name="Lucas S."/>
            <person name="Copeland A."/>
            <person name="Lapidus A."/>
            <person name="Glavina del Rio T."/>
            <person name="Dalin E."/>
            <person name="Tice H."/>
            <person name="Bruce D."/>
            <person name="Goodwin L."/>
            <person name="Pitluck S."/>
            <person name="Kyrpides N."/>
            <person name="Mavromatis K."/>
            <person name="Ivanova N."/>
            <person name="Mikhailova N."/>
            <person name="Sims D."/>
            <person name="Meincke L."/>
            <person name="Brettin T."/>
            <person name="Detter J.C."/>
            <person name="Han C."/>
            <person name="Larimer F."/>
            <person name="Land M."/>
            <person name="Hauser L."/>
            <person name="Markowitz V."/>
            <person name="Cheng J.F."/>
            <person name="Hugenholtz P."/>
            <person name="Woyke T."/>
            <person name="Wu D."/>
            <person name="Eisen J.A."/>
        </authorList>
    </citation>
    <scope>NUCLEOTIDE SEQUENCE [LARGE SCALE GENOMIC DNA]</scope>
    <source>
        <strain evidence="2">ATCC 33386 / NCTC 11300</strain>
    </source>
</reference>
<keyword evidence="2" id="KW-1185">Reference proteome</keyword>
<sequence length="245" mass="27980">MNVIDKAVSIISPKKGLERITARKAIDVFNTGYSNHGANTFKKSVIGWFFRGGSVKQDVYKNRNILVQRSRDLYMGAPLATGALKTIVKNVIGSGLKLKSTLDFESLGLTREKSQIIQQKIEKEFNYWAESKVDQQGVLNFYQVQELVFLTTLLNGECFIKLNYFKTEKNPYALKLQIIEPDRIFTPLGKEKEYTEGVKFDSNGRVKSYRITNKHPLDTDFSGNEEVKDIKRYGEEGQLNLIHIL</sequence>
<proteinExistence type="predicted"/>
<dbReference type="InterPro" id="IPR006429">
    <property type="entry name" value="Phage_lambda_portal"/>
</dbReference>
<dbReference type="STRING" id="526218.Sterm_2512"/>
<organism evidence="1 2">
    <name type="scientific">Sebaldella termitidis (strain ATCC 33386 / NCTC 11300)</name>
    <dbReference type="NCBI Taxonomy" id="526218"/>
    <lineage>
        <taxon>Bacteria</taxon>
        <taxon>Fusobacteriati</taxon>
        <taxon>Fusobacteriota</taxon>
        <taxon>Fusobacteriia</taxon>
        <taxon>Fusobacteriales</taxon>
        <taxon>Leptotrichiaceae</taxon>
        <taxon>Sebaldella</taxon>
    </lineage>
</organism>
<dbReference type="Proteomes" id="UP000000845">
    <property type="component" value="Chromosome"/>
</dbReference>
<dbReference type="HOGENOM" id="CLU_1132985_0_0_0"/>
<reference evidence="1 2" key="2">
    <citation type="journal article" date="2010" name="Stand. Genomic Sci.">
        <title>Complete genome sequence of Sebaldella termitidis type strain (NCTC 11300).</title>
        <authorList>
            <person name="Harmon-Smith M."/>
            <person name="Celia L."/>
            <person name="Chertkov O."/>
            <person name="Lapidus A."/>
            <person name="Copeland A."/>
            <person name="Glavina Del Rio T."/>
            <person name="Nolan M."/>
            <person name="Lucas S."/>
            <person name="Tice H."/>
            <person name="Cheng J.F."/>
            <person name="Han C."/>
            <person name="Detter J.C."/>
            <person name="Bruce D."/>
            <person name="Goodwin L."/>
            <person name="Pitluck S."/>
            <person name="Pati A."/>
            <person name="Liolios K."/>
            <person name="Ivanova N."/>
            <person name="Mavromatis K."/>
            <person name="Mikhailova N."/>
            <person name="Chen A."/>
            <person name="Palaniappan K."/>
            <person name="Land M."/>
            <person name="Hauser L."/>
            <person name="Chang Y.J."/>
            <person name="Jeffries C.D."/>
            <person name="Brettin T."/>
            <person name="Goker M."/>
            <person name="Beck B."/>
            <person name="Bristow J."/>
            <person name="Eisen J.A."/>
            <person name="Markowitz V."/>
            <person name="Hugenholtz P."/>
            <person name="Kyrpides N.C."/>
            <person name="Klenk H.P."/>
            <person name="Chen F."/>
        </authorList>
    </citation>
    <scope>NUCLEOTIDE SEQUENCE [LARGE SCALE GENOMIC DNA]</scope>
    <source>
        <strain evidence="2">ATCC 33386 / NCTC 11300</strain>
    </source>
</reference>
<dbReference type="EMBL" id="CP001739">
    <property type="protein sequence ID" value="ACZ09365.1"/>
    <property type="molecule type" value="Genomic_DNA"/>
</dbReference>